<keyword evidence="1 3" id="KW-0378">Hydrolase</keyword>
<feature type="domain" description="CN hydrolase" evidence="2">
    <location>
        <begin position="303"/>
        <end position="553"/>
    </location>
</feature>
<dbReference type="EMBL" id="JAGSRH010000023">
    <property type="protein sequence ID" value="MER5078111.1"/>
    <property type="molecule type" value="Genomic_DNA"/>
</dbReference>
<name>A0ABD5L7K7_PROST</name>
<protein>
    <submittedName>
        <fullName evidence="3">Carbon-nitrogen hydrolase</fullName>
    </submittedName>
</protein>
<dbReference type="InterPro" id="IPR050345">
    <property type="entry name" value="Aliph_Amidase/BUP"/>
</dbReference>
<dbReference type="CDD" id="cd07197">
    <property type="entry name" value="nitrilase"/>
    <property type="match status" value="1"/>
</dbReference>
<dbReference type="Pfam" id="PF00795">
    <property type="entry name" value="CN_hydrolase"/>
    <property type="match status" value="2"/>
</dbReference>
<feature type="domain" description="CN hydrolase" evidence="2">
    <location>
        <begin position="10"/>
        <end position="273"/>
    </location>
</feature>
<evidence type="ECO:0000313" key="4">
    <source>
        <dbReference type="Proteomes" id="UP001495779"/>
    </source>
</evidence>
<reference evidence="3 4" key="1">
    <citation type="submission" date="2021-04" db="EMBL/GenBank/DDBJ databases">
        <title>Determining the burden of carbapenem-resistant Enterobacterales from a tertiary public heath setting in Bangladesh: a clinical, epidemiological, and molecular study.</title>
        <authorList>
            <person name="Farzana R."/>
            <person name="Walsh T.R."/>
        </authorList>
    </citation>
    <scope>NUCLEOTIDE SEQUENCE [LARGE SCALE GENOMIC DNA]</scope>
    <source>
        <strain evidence="4">dmpro_s316</strain>
    </source>
</reference>
<dbReference type="SUPFAM" id="SSF56317">
    <property type="entry name" value="Carbon-nitrogen hydrolase"/>
    <property type="match status" value="2"/>
</dbReference>
<proteinExistence type="predicted"/>
<comment type="caution">
    <text evidence="3">The sequence shown here is derived from an EMBL/GenBank/DDBJ whole genome shotgun (WGS) entry which is preliminary data.</text>
</comment>
<dbReference type="AlphaFoldDB" id="A0ABD5L7K7"/>
<dbReference type="Proteomes" id="UP001495779">
    <property type="component" value="Unassembled WGS sequence"/>
</dbReference>
<dbReference type="RefSeq" id="WP_249999545.1">
    <property type="nucleotide sequence ID" value="NZ_CP095443.1"/>
</dbReference>
<organism evidence="3 4">
    <name type="scientific">Providencia stuartii</name>
    <dbReference type="NCBI Taxonomy" id="588"/>
    <lineage>
        <taxon>Bacteria</taxon>
        <taxon>Pseudomonadati</taxon>
        <taxon>Pseudomonadota</taxon>
        <taxon>Gammaproteobacteria</taxon>
        <taxon>Enterobacterales</taxon>
        <taxon>Morganellaceae</taxon>
        <taxon>Providencia</taxon>
    </lineage>
</organism>
<dbReference type="PANTHER" id="PTHR43674:SF16">
    <property type="entry name" value="CARBON-NITROGEN FAMILY, PUTATIVE (AFU_ORTHOLOGUE AFUA_5G02350)-RELATED"/>
    <property type="match status" value="1"/>
</dbReference>
<dbReference type="GO" id="GO:0016811">
    <property type="term" value="F:hydrolase activity, acting on carbon-nitrogen (but not peptide) bonds, in linear amides"/>
    <property type="evidence" value="ECO:0007669"/>
    <property type="project" value="UniProtKB-ARBA"/>
</dbReference>
<evidence type="ECO:0000313" key="3">
    <source>
        <dbReference type="EMBL" id="MER5078111.1"/>
    </source>
</evidence>
<dbReference type="PROSITE" id="PS50263">
    <property type="entry name" value="CN_HYDROLASE"/>
    <property type="match status" value="2"/>
</dbReference>
<accession>A0ABD5L7K7</accession>
<dbReference type="InterPro" id="IPR003010">
    <property type="entry name" value="C-N_Hydrolase"/>
</dbReference>
<evidence type="ECO:0000259" key="2">
    <source>
        <dbReference type="PROSITE" id="PS50263"/>
    </source>
</evidence>
<evidence type="ECO:0000256" key="1">
    <source>
        <dbReference type="ARBA" id="ARBA00022801"/>
    </source>
</evidence>
<dbReference type="Gene3D" id="3.60.110.10">
    <property type="entry name" value="Carbon-nitrogen hydrolase"/>
    <property type="match status" value="2"/>
</dbReference>
<dbReference type="PANTHER" id="PTHR43674">
    <property type="entry name" value="NITRILASE C965.09-RELATED"/>
    <property type="match status" value="1"/>
</dbReference>
<sequence>MNNLTVKKSSKVAAVDFVPAWGDLEGNIRRLVEAAEKVAAQGVDYAVFPETAVSGYLFSDSAELAPYLDTIPGKTTEAILPVLARTGMYMSVGIAERDTDTGIAYNSAVLMGPEGIIGKYRKIGLNSQDQKVFAPGNTGVNTFDTPIGRIALLICYDDTYWQYVRLAALEGAQILGWHSVSDRMMPNATPAEMLGDHSTVAHVQHMSAFNGMWVICATRSGIETNPITHGQLYYNGGSSVWAPSGHKVAQSPVLSPLELEPGLNGIYSATIDLDEADKQRNALLAKRRPELYFPTLAFHRSPTDANATTTKTQATLIAAQWEKSVSDLSSVKVEENALLVLPELSALPYTNDPNVLLTHAEKQGGAFEQALGQIASEGKGYVVGSYPEIDVEKLYHTVVLAGPAGDILARYRVTHLNERDKGWASAGHSVSVTTTPIGRIALAAAHELEVPELGGLYSTLRADIIAAPAGLPSDLRVEIDSHLYSVDNPPTGRADFIPYAIATLNQLWVVCGGRSERDFTSAAIYGPEPVVLTPTLTAERGAADVRLQAQVPAPYTWINQERLISGQQAIWFPPLVS</sequence>
<dbReference type="InterPro" id="IPR036526">
    <property type="entry name" value="C-N_Hydrolase_sf"/>
</dbReference>
<gene>
    <name evidence="3" type="ORF">KDV35_14770</name>
</gene>